<dbReference type="InterPro" id="IPR036278">
    <property type="entry name" value="Sialidase_sf"/>
</dbReference>
<evidence type="ECO:0000313" key="2">
    <source>
        <dbReference type="EMBL" id="AKU15559.1"/>
    </source>
</evidence>
<reference evidence="2 3" key="1">
    <citation type="submission" date="2015-03" db="EMBL/GenBank/DDBJ databases">
        <title>Luteipulveratus halotolerans sp. nov., a novel actinobacterium (Dermacoccaceae) from Sarawak, Malaysia.</title>
        <authorList>
            <person name="Juboi H."/>
            <person name="Basik A."/>
            <person name="Shamsul S.S."/>
            <person name="Arnold P."/>
            <person name="Schmitt E.K."/>
            <person name="Sanglier J.-J."/>
            <person name="Yeo T."/>
        </authorList>
    </citation>
    <scope>NUCLEOTIDE SEQUENCE [LARGE SCALE GENOMIC DNA]</scope>
    <source>
        <strain evidence="2 3">MN07-A0370</strain>
    </source>
</reference>
<dbReference type="EMBL" id="CP011112">
    <property type="protein sequence ID" value="AKU15559.1"/>
    <property type="molecule type" value="Genomic_DNA"/>
</dbReference>
<dbReference type="InterPro" id="IPR025442">
    <property type="entry name" value="DUF4185"/>
</dbReference>
<proteinExistence type="predicted"/>
<gene>
    <name evidence="2" type="ORF">VV02_06290</name>
</gene>
<dbReference type="RefSeq" id="WP_052590482.1">
    <property type="nucleotide sequence ID" value="NZ_CP011112.1"/>
</dbReference>
<dbReference type="Pfam" id="PF13810">
    <property type="entry name" value="DUF4185"/>
    <property type="match status" value="1"/>
</dbReference>
<dbReference type="OrthoDB" id="4789771at2"/>
<dbReference type="PROSITE" id="PS51318">
    <property type="entry name" value="TAT"/>
    <property type="match status" value="1"/>
</dbReference>
<protein>
    <recommendedName>
        <fullName evidence="1">DUF4185 domain-containing protein</fullName>
    </recommendedName>
</protein>
<dbReference type="STRING" id="571913.VV02_06290"/>
<dbReference type="Proteomes" id="UP000066480">
    <property type="component" value="Chromosome"/>
</dbReference>
<keyword evidence="3" id="KW-1185">Reference proteome</keyword>
<dbReference type="SUPFAM" id="SSF50939">
    <property type="entry name" value="Sialidases"/>
    <property type="match status" value="1"/>
</dbReference>
<dbReference type="InterPro" id="IPR006311">
    <property type="entry name" value="TAT_signal"/>
</dbReference>
<dbReference type="AlphaFoldDB" id="A0A0K1JFS5"/>
<evidence type="ECO:0000259" key="1">
    <source>
        <dbReference type="Pfam" id="PF13810"/>
    </source>
</evidence>
<feature type="domain" description="DUF4185" evidence="1">
    <location>
        <begin position="68"/>
        <end position="373"/>
    </location>
</feature>
<organism evidence="2 3">
    <name type="scientific">Luteipulveratus mongoliensis</name>
    <dbReference type="NCBI Taxonomy" id="571913"/>
    <lineage>
        <taxon>Bacteria</taxon>
        <taxon>Bacillati</taxon>
        <taxon>Actinomycetota</taxon>
        <taxon>Actinomycetes</taxon>
        <taxon>Micrococcales</taxon>
        <taxon>Dermacoccaceae</taxon>
        <taxon>Luteipulveratus</taxon>
    </lineage>
</organism>
<name>A0A0K1JFS5_9MICO</name>
<dbReference type="KEGG" id="lmoi:VV02_06290"/>
<evidence type="ECO:0000313" key="3">
    <source>
        <dbReference type="Proteomes" id="UP000066480"/>
    </source>
</evidence>
<accession>A0A0K1JFS5</accession>
<sequence>MLEKKTLTQLGVPSRRAVLRGTVGAAAAAALGGATIKGASAAERGSSRTQMPIGGTSATLLQDLTGPDLTSRFDAPFTDLGIPVRCADGSMLFIGGDTYAGTDVLQGRWSCPVGLRSSSRVIDELAIDSCVGGDRVRQLVDEPHTPVPGTNPTTAIPTDVFRVGDTLYMHLMRGPIYQAHHTDFWKSDDNGETWQFLCKWDDVGQYKGAFQQKTYAVADNGTAYVLSTRFDRGQDSDLLLHRVALDRLGDPSAYEPWGFDENDSGWAWGHEPTSVAKPRHWGEICFRAMDGKYAFTFFDDSAARIALQIIPVPEGDLYATPEQPLLFGAPFDHGSFLRNLYGGFIVPGSTFDDFHIIASQWVGHPEANTPDEYHFMHYRIDGISNSHP</sequence>